<dbReference type="SUPFAM" id="SSF52540">
    <property type="entry name" value="P-loop containing nucleoside triphosphate hydrolases"/>
    <property type="match status" value="1"/>
</dbReference>
<proteinExistence type="predicted"/>
<dbReference type="OrthoDB" id="9806149at2"/>
<feature type="domain" description="ABC transporter" evidence="4">
    <location>
        <begin position="22"/>
        <end position="270"/>
    </location>
</feature>
<dbReference type="PROSITE" id="PS50893">
    <property type="entry name" value="ABC_TRANSPORTER_2"/>
    <property type="match status" value="1"/>
</dbReference>
<evidence type="ECO:0000256" key="1">
    <source>
        <dbReference type="ARBA" id="ARBA00022448"/>
    </source>
</evidence>
<dbReference type="GO" id="GO:0005524">
    <property type="term" value="F:ATP binding"/>
    <property type="evidence" value="ECO:0007669"/>
    <property type="project" value="UniProtKB-KW"/>
</dbReference>
<dbReference type="AlphaFoldDB" id="A0A4R2KGP5"/>
<dbReference type="PANTHER" id="PTHR45772">
    <property type="entry name" value="CONSERVED COMPONENT OF ABC TRANSPORTER FOR NATURAL AMINO ACIDS-RELATED"/>
    <property type="match status" value="1"/>
</dbReference>
<accession>A0A4R2KGP5</accession>
<keyword evidence="3 5" id="KW-0067">ATP-binding</keyword>
<dbReference type="PANTHER" id="PTHR45772:SF1">
    <property type="entry name" value="ABC TRANSPORTER ATP-BINDING PROTEIN"/>
    <property type="match status" value="1"/>
</dbReference>
<dbReference type="GO" id="GO:0016887">
    <property type="term" value="F:ATP hydrolysis activity"/>
    <property type="evidence" value="ECO:0007669"/>
    <property type="project" value="InterPro"/>
</dbReference>
<evidence type="ECO:0000313" key="5">
    <source>
        <dbReference type="EMBL" id="TCO69636.1"/>
    </source>
</evidence>
<protein>
    <submittedName>
        <fullName evidence="5">Amino acid/amide ABC transporter ATP-binding protein 1 (HAAT family)</fullName>
    </submittedName>
</protein>
<gene>
    <name evidence="5" type="ORF">EV655_11488</name>
</gene>
<comment type="caution">
    <text evidence="5">The sequence shown here is derived from an EMBL/GenBank/DDBJ whole genome shotgun (WGS) entry which is preliminary data.</text>
</comment>
<dbReference type="Pfam" id="PF00005">
    <property type="entry name" value="ABC_tran"/>
    <property type="match status" value="1"/>
</dbReference>
<dbReference type="CDD" id="cd03219">
    <property type="entry name" value="ABC_Mj1267_LivG_branched"/>
    <property type="match status" value="1"/>
</dbReference>
<organism evidence="5 6">
    <name type="scientific">Rhodovulum euryhalinum</name>
    <dbReference type="NCBI Taxonomy" id="35805"/>
    <lineage>
        <taxon>Bacteria</taxon>
        <taxon>Pseudomonadati</taxon>
        <taxon>Pseudomonadota</taxon>
        <taxon>Alphaproteobacteria</taxon>
        <taxon>Rhodobacterales</taxon>
        <taxon>Paracoccaceae</taxon>
        <taxon>Rhodovulum</taxon>
    </lineage>
</organism>
<evidence type="ECO:0000259" key="4">
    <source>
        <dbReference type="PROSITE" id="PS50893"/>
    </source>
</evidence>
<dbReference type="InterPro" id="IPR003439">
    <property type="entry name" value="ABC_transporter-like_ATP-bd"/>
</dbReference>
<dbReference type="InterPro" id="IPR051120">
    <property type="entry name" value="ABC_AA/LPS_Transport"/>
</dbReference>
<keyword evidence="6" id="KW-1185">Reference proteome</keyword>
<keyword evidence="2" id="KW-0547">Nucleotide-binding</keyword>
<dbReference type="Pfam" id="PF12399">
    <property type="entry name" value="BCA_ABC_TP_C"/>
    <property type="match status" value="1"/>
</dbReference>
<dbReference type="FunFam" id="3.40.50.300:FF:000421">
    <property type="entry name" value="Branched-chain amino acid ABC transporter ATP-binding protein"/>
    <property type="match status" value="1"/>
</dbReference>
<dbReference type="EMBL" id="SLWW01000014">
    <property type="protein sequence ID" value="TCO69636.1"/>
    <property type="molecule type" value="Genomic_DNA"/>
</dbReference>
<keyword evidence="1" id="KW-0813">Transport</keyword>
<dbReference type="SMART" id="SM00382">
    <property type="entry name" value="AAA"/>
    <property type="match status" value="1"/>
</dbReference>
<dbReference type="Gene3D" id="3.40.50.300">
    <property type="entry name" value="P-loop containing nucleotide triphosphate hydrolases"/>
    <property type="match status" value="1"/>
</dbReference>
<sequence>MNIASVEPYVTEDGRTIGGVLMELKHITLRFGGVVAIKDISFDIREGEIRAIIGPNGAGKSSMLNVISGFYTPSEGEVWFEGRKRPQMRPYQVAQQGIARTFQNIALFSGMSTLDNIMTGRITRMKSGLFSQAMWWGKAQREESEHRAAVEKIIDFLEIQHIRKTPVGRLPYGLQKRVELGRALAAEPRLLLLDEPMAGMNVEEKEDMSRFILDVNDEFGTTIVLIEHDMGVVMDLSDRVVVMDYGKKIGDGPPDEVRANPEVIAAYLGVSHD</sequence>
<evidence type="ECO:0000256" key="3">
    <source>
        <dbReference type="ARBA" id="ARBA00022840"/>
    </source>
</evidence>
<dbReference type="InterPro" id="IPR027417">
    <property type="entry name" value="P-loop_NTPase"/>
</dbReference>
<name>A0A4R2KGP5_9RHOB</name>
<dbReference type="Proteomes" id="UP000295142">
    <property type="component" value="Unassembled WGS sequence"/>
</dbReference>
<dbReference type="GO" id="GO:0005886">
    <property type="term" value="C:plasma membrane"/>
    <property type="evidence" value="ECO:0007669"/>
    <property type="project" value="TreeGrafter"/>
</dbReference>
<reference evidence="5 6" key="1">
    <citation type="submission" date="2019-03" db="EMBL/GenBank/DDBJ databases">
        <title>Genomic Encyclopedia of Type Strains, Phase IV (KMG-IV): sequencing the most valuable type-strain genomes for metagenomic binning, comparative biology and taxonomic classification.</title>
        <authorList>
            <person name="Goeker M."/>
        </authorList>
    </citation>
    <scope>NUCLEOTIDE SEQUENCE [LARGE SCALE GENOMIC DNA]</scope>
    <source>
        <strain evidence="5 6">DSM 4868</strain>
    </source>
</reference>
<evidence type="ECO:0000313" key="6">
    <source>
        <dbReference type="Proteomes" id="UP000295142"/>
    </source>
</evidence>
<dbReference type="RefSeq" id="WP_132546279.1">
    <property type="nucleotide sequence ID" value="NZ_SLWW01000014.1"/>
</dbReference>
<dbReference type="InterPro" id="IPR032823">
    <property type="entry name" value="BCA_ABC_TP_C"/>
</dbReference>
<dbReference type="InterPro" id="IPR003593">
    <property type="entry name" value="AAA+_ATPase"/>
</dbReference>
<evidence type="ECO:0000256" key="2">
    <source>
        <dbReference type="ARBA" id="ARBA00022741"/>
    </source>
</evidence>